<dbReference type="GO" id="GO:0006635">
    <property type="term" value="P:fatty acid beta-oxidation"/>
    <property type="evidence" value="ECO:0007669"/>
    <property type="project" value="TreeGrafter"/>
</dbReference>
<dbReference type="SUPFAM" id="SSF52096">
    <property type="entry name" value="ClpP/crotonase"/>
    <property type="match status" value="1"/>
</dbReference>
<reference evidence="6" key="1">
    <citation type="submission" date="2018-03" db="EMBL/GenBank/DDBJ databases">
        <authorList>
            <person name="Guldener U."/>
        </authorList>
    </citation>
    <scope>NUCLEOTIDE SEQUENCE [LARGE SCALE GENOMIC DNA]</scope>
    <source>
        <strain evidence="6">ATCC34888</strain>
    </source>
</reference>
<evidence type="ECO:0000256" key="3">
    <source>
        <dbReference type="ARBA" id="ARBA00005254"/>
    </source>
</evidence>
<comment type="subcellular location">
    <subcellularLocation>
        <location evidence="1">Peroxisome</location>
    </subcellularLocation>
</comment>
<evidence type="ECO:0000256" key="1">
    <source>
        <dbReference type="ARBA" id="ARBA00004275"/>
    </source>
</evidence>
<sequence>MTSKFTSPPSVRADSSPVALSFPDNCDGRVAVISLNAPDKLNALGWAGYKMITRCLEWIAQQPELVVTIVTGKGRYFSAGADVKDPSRTLPPEVEKADPNTEEGKAVIGEFYANRANAGQGRLASALRSHPKVLIGAMNGPAVGLSAAILGHCDLVYAYDDFFFFTPFMSLSLVAEGLTSVTFVQKMGLGRATEALLEGRKMLAPELKEAGFITRLYTKPAGFDGKDKLATPPILDDVLANVREKMLPPNASPFSILYTKKLLSDAAYNYQGVDAANNAELKGAEIVFASGAPQKRFERIAGGARHKL</sequence>
<dbReference type="InterPro" id="IPR051053">
    <property type="entry name" value="ECH/Chromodomain_protein"/>
</dbReference>
<comment type="similarity">
    <text evidence="3">Belongs to the enoyl-CoA hydratase/isomerase family.</text>
</comment>
<proteinExistence type="inferred from homology"/>
<keyword evidence="7" id="KW-1185">Reference proteome</keyword>
<accession>A0A5C3FI06</accession>
<dbReference type="InterPro" id="IPR029045">
    <property type="entry name" value="ClpP/crotonase-like_dom_sf"/>
</dbReference>
<dbReference type="AlphaFoldDB" id="A0A5C3FI06"/>
<dbReference type="Proteomes" id="UP000325008">
    <property type="component" value="Unassembled WGS sequence"/>
</dbReference>
<dbReference type="CDD" id="cd06558">
    <property type="entry name" value="crotonase-like"/>
    <property type="match status" value="1"/>
</dbReference>
<name>A0A5C3FI06_PSEA2</name>
<comment type="caution">
    <text evidence="6">The sequence shown here is derived from an EMBL/GenBank/DDBJ whole genome shotgun (WGS) entry which is preliminary data.</text>
</comment>
<dbReference type="GO" id="GO:0004165">
    <property type="term" value="F:delta(3)-delta(2)-enoyl-CoA isomerase activity"/>
    <property type="evidence" value="ECO:0007669"/>
    <property type="project" value="UniProtKB-ARBA"/>
</dbReference>
<evidence type="ECO:0000256" key="4">
    <source>
        <dbReference type="ARBA" id="ARBA00023140"/>
    </source>
</evidence>
<keyword evidence="4" id="KW-0576">Peroxisome</keyword>
<dbReference type="FunFam" id="3.90.226.10:FF:000048">
    <property type="entry name" value="3,2-trans-enoyl-CoA isomerase"/>
    <property type="match status" value="1"/>
</dbReference>
<dbReference type="EMBL" id="OOIQ01000003">
    <property type="protein sequence ID" value="SPO44012.1"/>
    <property type="molecule type" value="Genomic_DNA"/>
</dbReference>
<dbReference type="Pfam" id="PF00378">
    <property type="entry name" value="ECH_1"/>
    <property type="match status" value="1"/>
</dbReference>
<comment type="pathway">
    <text evidence="2">Lipid metabolism; fatty acid beta-oxidation.</text>
</comment>
<evidence type="ECO:0000256" key="5">
    <source>
        <dbReference type="ARBA" id="ARBA00023235"/>
    </source>
</evidence>
<dbReference type="OrthoDB" id="448450at2759"/>
<protein>
    <submittedName>
        <fullName evidence="6">Related to ECI1 -delta3-cis-delta2-trans-enoyl-CoA isomerase</fullName>
    </submittedName>
</protein>
<evidence type="ECO:0000256" key="2">
    <source>
        <dbReference type="ARBA" id="ARBA00005005"/>
    </source>
</evidence>
<dbReference type="InterPro" id="IPR001753">
    <property type="entry name" value="Enoyl-CoA_hydra/iso"/>
</dbReference>
<organism evidence="6 7">
    <name type="scientific">Pseudozyma antarctica</name>
    <name type="common">Yeast</name>
    <name type="synonym">Candida antarctica</name>
    <dbReference type="NCBI Taxonomy" id="84753"/>
    <lineage>
        <taxon>Eukaryota</taxon>
        <taxon>Fungi</taxon>
        <taxon>Dikarya</taxon>
        <taxon>Basidiomycota</taxon>
        <taxon>Ustilaginomycotina</taxon>
        <taxon>Ustilaginomycetes</taxon>
        <taxon>Ustilaginales</taxon>
        <taxon>Ustilaginaceae</taxon>
        <taxon>Moesziomyces</taxon>
    </lineage>
</organism>
<dbReference type="GO" id="GO:0005782">
    <property type="term" value="C:peroxisomal matrix"/>
    <property type="evidence" value="ECO:0007669"/>
    <property type="project" value="TreeGrafter"/>
</dbReference>
<keyword evidence="5 6" id="KW-0413">Isomerase</keyword>
<evidence type="ECO:0000313" key="7">
    <source>
        <dbReference type="Proteomes" id="UP000325008"/>
    </source>
</evidence>
<dbReference type="RefSeq" id="XP_014658077.1">
    <property type="nucleotide sequence ID" value="XM_014802591.1"/>
</dbReference>
<dbReference type="PANTHER" id="PTHR43684:SF1">
    <property type="entry name" value="ENOYL-COA DELTA ISOMERASE 2"/>
    <property type="match status" value="1"/>
</dbReference>
<dbReference type="Gene3D" id="3.90.226.10">
    <property type="entry name" value="2-enoyl-CoA Hydratase, Chain A, domain 1"/>
    <property type="match status" value="1"/>
</dbReference>
<evidence type="ECO:0000313" key="6">
    <source>
        <dbReference type="EMBL" id="SPO44012.1"/>
    </source>
</evidence>
<dbReference type="PANTHER" id="PTHR43684">
    <property type="match status" value="1"/>
</dbReference>
<gene>
    <name evidence="6" type="ORF">PSANT_01697</name>
</gene>